<dbReference type="InterPro" id="IPR011990">
    <property type="entry name" value="TPR-like_helical_dom_sf"/>
</dbReference>
<dbReference type="GO" id="GO:0006508">
    <property type="term" value="P:proteolysis"/>
    <property type="evidence" value="ECO:0007669"/>
    <property type="project" value="UniProtKB-KW"/>
</dbReference>
<dbReference type="PANTHER" id="PTHR43019:SF23">
    <property type="entry name" value="PROTEASE DO-LIKE 5, CHLOROPLASTIC"/>
    <property type="match status" value="1"/>
</dbReference>
<dbReference type="InterPro" id="IPR009003">
    <property type="entry name" value="Peptidase_S1_PA"/>
</dbReference>
<dbReference type="AlphaFoldDB" id="Q2W6L3"/>
<proteinExistence type="predicted"/>
<name>Q2W6L3_PARM1</name>
<dbReference type="Pfam" id="PF13432">
    <property type="entry name" value="TPR_16"/>
    <property type="match status" value="1"/>
</dbReference>
<organism evidence="3 4">
    <name type="scientific">Paramagnetospirillum magneticum (strain ATCC 700264 / AMB-1)</name>
    <name type="common">Magnetospirillum magneticum</name>
    <dbReference type="NCBI Taxonomy" id="342108"/>
    <lineage>
        <taxon>Bacteria</taxon>
        <taxon>Pseudomonadati</taxon>
        <taxon>Pseudomonadota</taxon>
        <taxon>Alphaproteobacteria</taxon>
        <taxon>Rhodospirillales</taxon>
        <taxon>Magnetospirillaceae</taxon>
        <taxon>Paramagnetospirillum</taxon>
    </lineage>
</organism>
<sequence>MMRRGRAAVLLLSLILPASVLAAPSLDLARGLVEAEQFDQAVEVLKTVEITDGPTAARVDLLLGRIYLSLGKPGKALDHFEHASFAALETEAESYLGLAEARLALGDISHARRNAQMALKVDADQVAAHLVLARADLRIGNGAEAMARLRRLRADRPESEDVALVLARYLAQSEGPNAALAELRAFIAAHPTAAGALDLQGQVLWSAGRKAEAILARQVAAEYYRQRGQTGRADAMIAWLKAVEPPRPAAPAIVEPPRPEPVPPKPVEAAPLPPPEPRPVQVVPIRKVVPASVLPSPEPLPFAPGTAINTGSGIVLEGGRQIVTNRHVVDGMTSIAVRNGTGHVRTARVVRVSSDDDLALLEIERPFPEGAVVPFADIVNPAPGRAAIVMGFPLIGLLGDEQPALTEGIVAKAMGLGNDPNTFQMTTKINKGNSGGPVFDKRGRLIGITVGKMDSAQASRTSATPVEDMNIAIKASRLTRFLGKANAGTGGEGAAEMNLEDLYQVMLPRAVLVAAQK</sequence>
<dbReference type="PANTHER" id="PTHR43019">
    <property type="entry name" value="SERINE ENDOPROTEASE DEGS"/>
    <property type="match status" value="1"/>
</dbReference>
<accession>Q2W6L3</accession>
<dbReference type="PRINTS" id="PR00834">
    <property type="entry name" value="PROTEASES2C"/>
</dbReference>
<evidence type="ECO:0000256" key="1">
    <source>
        <dbReference type="SAM" id="MobiDB-lite"/>
    </source>
</evidence>
<keyword evidence="2" id="KW-0732">Signal</keyword>
<dbReference type="InterPro" id="IPR001940">
    <property type="entry name" value="Peptidase_S1C"/>
</dbReference>
<dbReference type="InterPro" id="IPR043504">
    <property type="entry name" value="Peptidase_S1_PA_chymotrypsin"/>
</dbReference>
<feature type="signal peptide" evidence="2">
    <location>
        <begin position="1"/>
        <end position="22"/>
    </location>
</feature>
<dbReference type="HOGENOM" id="CLU_526576_0_0_5"/>
<dbReference type="OrthoDB" id="9766361at2"/>
<gene>
    <name evidence="3" type="ordered locus">amb1708</name>
</gene>
<evidence type="ECO:0000256" key="2">
    <source>
        <dbReference type="SAM" id="SignalP"/>
    </source>
</evidence>
<dbReference type="Pfam" id="PF14559">
    <property type="entry name" value="TPR_19"/>
    <property type="match status" value="1"/>
</dbReference>
<dbReference type="Gene3D" id="1.25.40.10">
    <property type="entry name" value="Tetratricopeptide repeat domain"/>
    <property type="match status" value="1"/>
</dbReference>
<dbReference type="Pfam" id="PF13365">
    <property type="entry name" value="Trypsin_2"/>
    <property type="match status" value="1"/>
</dbReference>
<dbReference type="EMBL" id="AP007255">
    <property type="protein sequence ID" value="BAE50512.1"/>
    <property type="molecule type" value="Genomic_DNA"/>
</dbReference>
<reference evidence="3 4" key="1">
    <citation type="journal article" date="2005" name="DNA Res.">
        <title>Complete genome sequence of the facultative anaerobic magnetotactic bacterium Magnetospirillum sp. strain AMB-1.</title>
        <authorList>
            <person name="Matsunaga T."/>
            <person name="Okamura Y."/>
            <person name="Fukuda Y."/>
            <person name="Wahyudi A.T."/>
            <person name="Murase Y."/>
            <person name="Takeyama H."/>
        </authorList>
    </citation>
    <scope>NUCLEOTIDE SEQUENCE [LARGE SCALE GENOMIC DNA]</scope>
    <source>
        <strain evidence="4">ATCC 700264 / AMB-1</strain>
    </source>
</reference>
<dbReference type="SUPFAM" id="SSF48452">
    <property type="entry name" value="TPR-like"/>
    <property type="match status" value="1"/>
</dbReference>
<dbReference type="STRING" id="342108.amb1708"/>
<protein>
    <submittedName>
        <fullName evidence="3">Trypsin-like serine protease</fullName>
    </submittedName>
</protein>
<feature type="chain" id="PRO_5004218143" evidence="2">
    <location>
        <begin position="23"/>
        <end position="517"/>
    </location>
</feature>
<dbReference type="SUPFAM" id="SSF50494">
    <property type="entry name" value="Trypsin-like serine proteases"/>
    <property type="match status" value="1"/>
</dbReference>
<dbReference type="Proteomes" id="UP000007058">
    <property type="component" value="Chromosome"/>
</dbReference>
<keyword evidence="4" id="KW-1185">Reference proteome</keyword>
<evidence type="ECO:0000313" key="3">
    <source>
        <dbReference type="EMBL" id="BAE50512.1"/>
    </source>
</evidence>
<dbReference type="Gene3D" id="2.40.10.10">
    <property type="entry name" value="Trypsin-like serine proteases"/>
    <property type="match status" value="2"/>
</dbReference>
<evidence type="ECO:0000313" key="4">
    <source>
        <dbReference type="Proteomes" id="UP000007058"/>
    </source>
</evidence>
<dbReference type="RefSeq" id="WP_011384116.1">
    <property type="nucleotide sequence ID" value="NC_007626.1"/>
</dbReference>
<feature type="region of interest" description="Disordered" evidence="1">
    <location>
        <begin position="250"/>
        <end position="272"/>
    </location>
</feature>
<dbReference type="GO" id="GO:0004252">
    <property type="term" value="F:serine-type endopeptidase activity"/>
    <property type="evidence" value="ECO:0007669"/>
    <property type="project" value="InterPro"/>
</dbReference>
<dbReference type="KEGG" id="mag:amb1708"/>